<feature type="compositionally biased region" description="Acidic residues" evidence="5">
    <location>
        <begin position="122"/>
        <end position="163"/>
    </location>
</feature>
<keyword evidence="8" id="KW-1185">Reference proteome</keyword>
<keyword evidence="3" id="KW-0694">RNA-binding</keyword>
<dbReference type="SUPFAM" id="SSF50249">
    <property type="entry name" value="Nucleic acid-binding proteins"/>
    <property type="match status" value="1"/>
</dbReference>
<evidence type="ECO:0000256" key="4">
    <source>
        <dbReference type="ARBA" id="ARBA00031998"/>
    </source>
</evidence>
<dbReference type="AlphaFoldDB" id="A0A811L3B3"/>
<comment type="similarity">
    <text evidence="1">Belongs to the EIF1AD family.</text>
</comment>
<dbReference type="InterPro" id="IPR012340">
    <property type="entry name" value="NA-bd_OB-fold"/>
</dbReference>
<dbReference type="GO" id="GO:0005634">
    <property type="term" value="C:nucleus"/>
    <property type="evidence" value="ECO:0007669"/>
    <property type="project" value="TreeGrafter"/>
</dbReference>
<evidence type="ECO:0000313" key="7">
    <source>
        <dbReference type="EMBL" id="CAD5222757.1"/>
    </source>
</evidence>
<dbReference type="Gene3D" id="2.40.50.140">
    <property type="entry name" value="Nucleic acid-binding proteins"/>
    <property type="match status" value="1"/>
</dbReference>
<dbReference type="Proteomes" id="UP000783686">
    <property type="component" value="Unassembled WGS sequence"/>
</dbReference>
<dbReference type="Pfam" id="PF01176">
    <property type="entry name" value="eIF-1a"/>
    <property type="match status" value="1"/>
</dbReference>
<protein>
    <recommendedName>
        <fullName evidence="2">Probable RNA-binding protein EIF1AD</fullName>
    </recommendedName>
    <alternativeName>
        <fullName evidence="4">Eukaryotic translation initiation factor 1A domain-containing protein</fullName>
    </alternativeName>
</protein>
<dbReference type="OrthoDB" id="1738325at2759"/>
<organism evidence="7 8">
    <name type="scientific">Bursaphelenchus okinawaensis</name>
    <dbReference type="NCBI Taxonomy" id="465554"/>
    <lineage>
        <taxon>Eukaryota</taxon>
        <taxon>Metazoa</taxon>
        <taxon>Ecdysozoa</taxon>
        <taxon>Nematoda</taxon>
        <taxon>Chromadorea</taxon>
        <taxon>Rhabditida</taxon>
        <taxon>Tylenchina</taxon>
        <taxon>Tylenchomorpha</taxon>
        <taxon>Aphelenchoidea</taxon>
        <taxon>Aphelenchoididae</taxon>
        <taxon>Bursaphelenchus</taxon>
    </lineage>
</organism>
<evidence type="ECO:0000256" key="1">
    <source>
        <dbReference type="ARBA" id="ARBA00007340"/>
    </source>
</evidence>
<dbReference type="InterPro" id="IPR001253">
    <property type="entry name" value="TIF_eIF-1A"/>
</dbReference>
<evidence type="ECO:0000259" key="6">
    <source>
        <dbReference type="Pfam" id="PF01176"/>
    </source>
</evidence>
<sequence length="178" mass="20563">MSKKRFMTKKLDSEFIFPEEDQQIGRIISSKGRDLFEIEDQNAQVYLASMPTKFRNTIWAKRGQYVYLLPIEEGDKVKAEIQHVLDTETVLHLREHKKWPEYFEEEAVKLSRGFKRGGGENVIDDDMLPPSESDGEYEDEDGDFEDEEDIEGEEDDAESEEEVGFSTFNPNRAAAPSD</sequence>
<feature type="region of interest" description="Disordered" evidence="5">
    <location>
        <begin position="119"/>
        <end position="178"/>
    </location>
</feature>
<dbReference type="GO" id="GO:0003743">
    <property type="term" value="F:translation initiation factor activity"/>
    <property type="evidence" value="ECO:0007669"/>
    <property type="project" value="InterPro"/>
</dbReference>
<dbReference type="InterPro" id="IPR039294">
    <property type="entry name" value="EIF1AD"/>
</dbReference>
<dbReference type="GO" id="GO:0003723">
    <property type="term" value="F:RNA binding"/>
    <property type="evidence" value="ECO:0007669"/>
    <property type="project" value="UniProtKB-KW"/>
</dbReference>
<evidence type="ECO:0000256" key="5">
    <source>
        <dbReference type="SAM" id="MobiDB-lite"/>
    </source>
</evidence>
<accession>A0A811L3B3</accession>
<dbReference type="PANTHER" id="PTHR21641">
    <property type="entry name" value="TRANSLATION INITIATION FACTOR-RELATED"/>
    <property type="match status" value="1"/>
</dbReference>
<comment type="caution">
    <text evidence="7">The sequence shown here is derived from an EMBL/GenBank/DDBJ whole genome shotgun (WGS) entry which is preliminary data.</text>
</comment>
<dbReference type="InterPro" id="IPR006196">
    <property type="entry name" value="RNA-binding_domain_S1_IF1"/>
</dbReference>
<dbReference type="EMBL" id="CAJFCW020000005">
    <property type="protein sequence ID" value="CAG9116767.1"/>
    <property type="molecule type" value="Genomic_DNA"/>
</dbReference>
<dbReference type="SMART" id="SM00652">
    <property type="entry name" value="eIF1a"/>
    <property type="match status" value="1"/>
</dbReference>
<dbReference type="PANTHER" id="PTHR21641:SF0">
    <property type="entry name" value="RNA-BINDING PROTEIN EIF1AD-RELATED"/>
    <property type="match status" value="1"/>
</dbReference>
<feature type="domain" description="S1-like" evidence="6">
    <location>
        <begin position="22"/>
        <end position="83"/>
    </location>
</feature>
<dbReference type="Proteomes" id="UP000614601">
    <property type="component" value="Unassembled WGS sequence"/>
</dbReference>
<proteinExistence type="inferred from homology"/>
<reference evidence="7" key="1">
    <citation type="submission" date="2020-09" db="EMBL/GenBank/DDBJ databases">
        <authorList>
            <person name="Kikuchi T."/>
        </authorList>
    </citation>
    <scope>NUCLEOTIDE SEQUENCE</scope>
    <source>
        <strain evidence="7">SH1</strain>
    </source>
</reference>
<evidence type="ECO:0000256" key="2">
    <source>
        <dbReference type="ARBA" id="ARBA00020989"/>
    </source>
</evidence>
<evidence type="ECO:0000313" key="8">
    <source>
        <dbReference type="Proteomes" id="UP000614601"/>
    </source>
</evidence>
<dbReference type="EMBL" id="CAJFDH010000005">
    <property type="protein sequence ID" value="CAD5222757.1"/>
    <property type="molecule type" value="Genomic_DNA"/>
</dbReference>
<evidence type="ECO:0000256" key="3">
    <source>
        <dbReference type="ARBA" id="ARBA00022884"/>
    </source>
</evidence>
<name>A0A811L3B3_9BILA</name>
<gene>
    <name evidence="7" type="ORF">BOKJ2_LOCUS9803</name>
</gene>